<accession>A0A4R1LU63</accession>
<reference evidence="1 2" key="1">
    <citation type="submission" date="2019-03" db="EMBL/GenBank/DDBJ databases">
        <title>Genomic Encyclopedia of Archaeal and Bacterial Type Strains, Phase II (KMG-II): from individual species to whole genera.</title>
        <authorList>
            <person name="Goeker M."/>
        </authorList>
    </citation>
    <scope>NUCLEOTIDE SEQUENCE [LARGE SCALE GENOMIC DNA]</scope>
    <source>
        <strain evidence="1 2">DSM 22554</strain>
    </source>
</reference>
<keyword evidence="2" id="KW-1185">Reference proteome</keyword>
<protein>
    <submittedName>
        <fullName evidence="1">Uncharacterized protein</fullName>
    </submittedName>
</protein>
<name>A0A4R1LU63_9SPHI</name>
<proteinExistence type="predicted"/>
<gene>
    <name evidence="1" type="ORF">C8N28_2553</name>
</gene>
<dbReference type="Proteomes" id="UP000294616">
    <property type="component" value="Unassembled WGS sequence"/>
</dbReference>
<dbReference type="EMBL" id="SMGO01000003">
    <property type="protein sequence ID" value="TCK80799.1"/>
    <property type="molecule type" value="Genomic_DNA"/>
</dbReference>
<evidence type="ECO:0000313" key="2">
    <source>
        <dbReference type="Proteomes" id="UP000294616"/>
    </source>
</evidence>
<comment type="caution">
    <text evidence="1">The sequence shown here is derived from an EMBL/GenBank/DDBJ whole genome shotgun (WGS) entry which is preliminary data.</text>
</comment>
<evidence type="ECO:0000313" key="1">
    <source>
        <dbReference type="EMBL" id="TCK80799.1"/>
    </source>
</evidence>
<sequence length="76" mass="8625">MEKLKIMATIDGALYEVEVKRLDPLHPDFQVFQDGVQIAALHKANDKWFGDEGTCLMPDDIRNIGKTIDKRILKIG</sequence>
<organism evidence="1 2">
    <name type="scientific">Albibacterium bauzanense</name>
    <dbReference type="NCBI Taxonomy" id="653929"/>
    <lineage>
        <taxon>Bacteria</taxon>
        <taxon>Pseudomonadati</taxon>
        <taxon>Bacteroidota</taxon>
        <taxon>Sphingobacteriia</taxon>
        <taxon>Sphingobacteriales</taxon>
        <taxon>Sphingobacteriaceae</taxon>
        <taxon>Albibacterium</taxon>
    </lineage>
</organism>
<dbReference type="AlphaFoldDB" id="A0A4R1LU63"/>